<feature type="transmembrane region" description="Helical" evidence="1">
    <location>
        <begin position="6"/>
        <end position="26"/>
    </location>
</feature>
<reference evidence="2 3" key="1">
    <citation type="submission" date="2016-08" db="EMBL/GenBank/DDBJ databases">
        <authorList>
            <person name="Seilhamer J.J."/>
        </authorList>
    </citation>
    <scope>NUCLEOTIDE SEQUENCE [LARGE SCALE GENOMIC DNA]</scope>
    <source>
        <strain evidence="2 3">P1-7</strain>
    </source>
</reference>
<feature type="transmembrane region" description="Helical" evidence="1">
    <location>
        <begin position="61"/>
        <end position="80"/>
    </location>
</feature>
<keyword evidence="1" id="KW-1133">Transmembrane helix</keyword>
<gene>
    <name evidence="2" type="ORF">GA0061101_104329</name>
</gene>
<feature type="transmembrane region" description="Helical" evidence="1">
    <location>
        <begin position="92"/>
        <end position="114"/>
    </location>
</feature>
<name>A0A1C3V7A2_9HYPH</name>
<proteinExistence type="predicted"/>
<accession>A0A1C3V7A2</accession>
<dbReference type="OrthoDB" id="8372439at2"/>
<organism evidence="2 3">
    <name type="scientific">Rhizobium lusitanum</name>
    <dbReference type="NCBI Taxonomy" id="293958"/>
    <lineage>
        <taxon>Bacteria</taxon>
        <taxon>Pseudomonadati</taxon>
        <taxon>Pseudomonadota</taxon>
        <taxon>Alphaproteobacteria</taxon>
        <taxon>Hyphomicrobiales</taxon>
        <taxon>Rhizobiaceae</taxon>
        <taxon>Rhizobium/Agrobacterium group</taxon>
        <taxon>Rhizobium</taxon>
    </lineage>
</organism>
<dbReference type="AlphaFoldDB" id="A0A1C3V7A2"/>
<evidence type="ECO:0000313" key="3">
    <source>
        <dbReference type="Proteomes" id="UP000199205"/>
    </source>
</evidence>
<dbReference type="EMBL" id="FMAF01000004">
    <property type="protein sequence ID" value="SCB23575.1"/>
    <property type="molecule type" value="Genomic_DNA"/>
</dbReference>
<evidence type="ECO:0000256" key="1">
    <source>
        <dbReference type="SAM" id="Phobius"/>
    </source>
</evidence>
<evidence type="ECO:0008006" key="4">
    <source>
        <dbReference type="Google" id="ProtNLM"/>
    </source>
</evidence>
<sequence>MELTLLAYALGWIVLGLVAFTTVVPVGAKHPFMAMANIDSVIPFGLLGLLFVMAYPEDRRVVALLCIVTAAASESLALVLPGRHLRIERALLKVLATVSGLLVGALLVQFTHLVS</sequence>
<dbReference type="Proteomes" id="UP000199205">
    <property type="component" value="Unassembled WGS sequence"/>
</dbReference>
<keyword evidence="1" id="KW-0812">Transmembrane</keyword>
<protein>
    <recommendedName>
        <fullName evidence="4">VanZ like family protein</fullName>
    </recommendedName>
</protein>
<dbReference type="RefSeq" id="WP_037192685.1">
    <property type="nucleotide sequence ID" value="NZ_FMAF01000004.1"/>
</dbReference>
<keyword evidence="1" id="KW-0472">Membrane</keyword>
<feature type="transmembrane region" description="Helical" evidence="1">
    <location>
        <begin position="38"/>
        <end position="55"/>
    </location>
</feature>
<evidence type="ECO:0000313" key="2">
    <source>
        <dbReference type="EMBL" id="SCB23575.1"/>
    </source>
</evidence>